<name>A0A7R9HPG1_9NEOP</name>
<organism evidence="2">
    <name type="scientific">Timema monikensis</name>
    <dbReference type="NCBI Taxonomy" id="170555"/>
    <lineage>
        <taxon>Eukaryota</taxon>
        <taxon>Metazoa</taxon>
        <taxon>Ecdysozoa</taxon>
        <taxon>Arthropoda</taxon>
        <taxon>Hexapoda</taxon>
        <taxon>Insecta</taxon>
        <taxon>Pterygota</taxon>
        <taxon>Neoptera</taxon>
        <taxon>Polyneoptera</taxon>
        <taxon>Phasmatodea</taxon>
        <taxon>Timematodea</taxon>
        <taxon>Timematoidea</taxon>
        <taxon>Timematidae</taxon>
        <taxon>Timema</taxon>
    </lineage>
</organism>
<dbReference type="EMBL" id="OB794179">
    <property type="protein sequence ID" value="CAD7429703.1"/>
    <property type="molecule type" value="Genomic_DNA"/>
</dbReference>
<proteinExistence type="predicted"/>
<dbReference type="AlphaFoldDB" id="A0A7R9HPG1"/>
<protein>
    <submittedName>
        <fullName evidence="2">Uncharacterized protein</fullName>
    </submittedName>
</protein>
<accession>A0A7R9HPG1</accession>
<evidence type="ECO:0000256" key="1">
    <source>
        <dbReference type="SAM" id="MobiDB-lite"/>
    </source>
</evidence>
<dbReference type="Gene3D" id="2.60.40.1660">
    <property type="entry name" value="Na, k-atpase alpha subunit"/>
    <property type="match status" value="1"/>
</dbReference>
<feature type="compositionally biased region" description="Basic and acidic residues" evidence="1">
    <location>
        <begin position="13"/>
        <end position="24"/>
    </location>
</feature>
<reference evidence="2" key="1">
    <citation type="submission" date="2020-11" db="EMBL/GenBank/DDBJ databases">
        <authorList>
            <person name="Tran Van P."/>
        </authorList>
    </citation>
    <scope>NUCLEOTIDE SEQUENCE</scope>
</reference>
<evidence type="ECO:0000313" key="2">
    <source>
        <dbReference type="EMBL" id="CAD7429703.1"/>
    </source>
</evidence>
<dbReference type="InterPro" id="IPR038702">
    <property type="entry name" value="Na/K_ATPase_sub_beta_sf"/>
</dbReference>
<feature type="region of interest" description="Disordered" evidence="1">
    <location>
        <begin position="1"/>
        <end position="24"/>
    </location>
</feature>
<sequence length="236" mass="27066">MRAKCGAKQQHTRPHETFRSHDRLTDKHTARNTCSLRTPKCEACVASRTKRATSHYPYGALRVKENELISSVINTSSCAFSEVQLETMSSAGIEIRINTARTSEKLLSLTASKSSNLIPERITREDLRPREYHRSLSIEGWEPEFYSDVAYLPVDMPTELKEHIEYIQRRKPLQMQTVWLSCEGETVDDAENIGPLFYIPMRGFPGYSFNSETPKGYLNPLAAVNFEKPKYYIHET</sequence>
<gene>
    <name evidence="2" type="ORF">TMSB3V08_LOCUS6479</name>
</gene>